<dbReference type="RefSeq" id="WP_015175959.1">
    <property type="nucleotide sequence ID" value="NC_019729.1"/>
</dbReference>
<dbReference type="EMBL" id="CP003614">
    <property type="protein sequence ID" value="AFZ06656.1"/>
    <property type="molecule type" value="Genomic_DNA"/>
</dbReference>
<evidence type="ECO:0000313" key="1">
    <source>
        <dbReference type="EMBL" id="AFZ06656.1"/>
    </source>
</evidence>
<dbReference type="AlphaFoldDB" id="K9VFD8"/>
<sequence length="146" mass="16871">MNQPAQTFTYPVNFLRLGNLEKTLLENLQLLPTEKRQEVLDFVQFLVHQAQVKQSPNESSESNILQTEPSHPKRSFIEFLSCVLESPQILKPFVEITTQEDLTAAQLREFFVVNSEDFLIDSTITRSHEAFLNSYAPEDEGLYDDY</sequence>
<dbReference type="OrthoDB" id="490187at2"/>
<dbReference type="HOGENOM" id="CLU_1775586_0_0_3"/>
<keyword evidence="2" id="KW-1185">Reference proteome</keyword>
<evidence type="ECO:0000313" key="2">
    <source>
        <dbReference type="Proteomes" id="UP000010478"/>
    </source>
</evidence>
<dbReference type="KEGG" id="oni:Osc7112_2192"/>
<protein>
    <submittedName>
        <fullName evidence="1">Uncharacterized protein</fullName>
    </submittedName>
</protein>
<gene>
    <name evidence="1" type="ORF">Osc7112_2192</name>
</gene>
<dbReference type="PATRIC" id="fig|179408.3.peg.2680"/>
<name>K9VFD8_9CYAN</name>
<proteinExistence type="predicted"/>
<organism evidence="1 2">
    <name type="scientific">Phormidium nigroviride PCC 7112</name>
    <dbReference type="NCBI Taxonomy" id="179408"/>
    <lineage>
        <taxon>Bacteria</taxon>
        <taxon>Bacillati</taxon>
        <taxon>Cyanobacteriota</taxon>
        <taxon>Cyanophyceae</taxon>
        <taxon>Oscillatoriophycideae</taxon>
        <taxon>Oscillatoriales</taxon>
        <taxon>Oscillatoriaceae</taxon>
        <taxon>Phormidium</taxon>
    </lineage>
</organism>
<dbReference type="Proteomes" id="UP000010478">
    <property type="component" value="Chromosome"/>
</dbReference>
<reference evidence="1 2" key="1">
    <citation type="submission" date="2012-05" db="EMBL/GenBank/DDBJ databases">
        <title>Finished chromosome of genome of Oscillatoria sp. PCC 7112.</title>
        <authorList>
            <consortium name="US DOE Joint Genome Institute"/>
            <person name="Gugger M."/>
            <person name="Coursin T."/>
            <person name="Rippka R."/>
            <person name="Tandeau De Marsac N."/>
            <person name="Huntemann M."/>
            <person name="Wei C.-L."/>
            <person name="Han J."/>
            <person name="Detter J.C."/>
            <person name="Han C."/>
            <person name="Tapia R."/>
            <person name="Davenport K."/>
            <person name="Daligault H."/>
            <person name="Erkkila T."/>
            <person name="Gu W."/>
            <person name="Munk A.C.C."/>
            <person name="Teshima H."/>
            <person name="Xu Y."/>
            <person name="Chain P."/>
            <person name="Chen A."/>
            <person name="Krypides N."/>
            <person name="Mavromatis K."/>
            <person name="Markowitz V."/>
            <person name="Szeto E."/>
            <person name="Ivanova N."/>
            <person name="Mikhailova N."/>
            <person name="Ovchinnikova G."/>
            <person name="Pagani I."/>
            <person name="Pati A."/>
            <person name="Goodwin L."/>
            <person name="Peters L."/>
            <person name="Pitluck S."/>
            <person name="Woyke T."/>
            <person name="Kerfeld C."/>
        </authorList>
    </citation>
    <scope>NUCLEOTIDE SEQUENCE [LARGE SCALE GENOMIC DNA]</scope>
    <source>
        <strain evidence="1 2">PCC 7112</strain>
    </source>
</reference>
<accession>K9VFD8</accession>